<keyword evidence="1" id="KW-1133">Transmembrane helix</keyword>
<keyword evidence="1" id="KW-0812">Transmembrane</keyword>
<keyword evidence="1" id="KW-0472">Membrane</keyword>
<evidence type="ECO:0000313" key="2">
    <source>
        <dbReference type="EMBL" id="ANU23092.1"/>
    </source>
</evidence>
<protein>
    <recommendedName>
        <fullName evidence="4">DUF1440 domain-containing protein</fullName>
    </recommendedName>
</protein>
<evidence type="ECO:0000313" key="3">
    <source>
        <dbReference type="Proteomes" id="UP000092495"/>
    </source>
</evidence>
<evidence type="ECO:0000256" key="1">
    <source>
        <dbReference type="SAM" id="Phobius"/>
    </source>
</evidence>
<feature type="transmembrane region" description="Helical" evidence="1">
    <location>
        <begin position="21"/>
        <end position="48"/>
    </location>
</feature>
<reference evidence="2" key="1">
    <citation type="submission" date="2016-10" db="EMBL/GenBank/DDBJ databases">
        <authorList>
            <person name="See-Too W.S."/>
        </authorList>
    </citation>
    <scope>NUCLEOTIDE SEQUENCE</scope>
    <source>
        <strain evidence="2">DSM 22276</strain>
    </source>
</reference>
<organism evidence="2 3">
    <name type="scientific">Planococcus donghaensis</name>
    <dbReference type="NCBI Taxonomy" id="414778"/>
    <lineage>
        <taxon>Bacteria</taxon>
        <taxon>Bacillati</taxon>
        <taxon>Bacillota</taxon>
        <taxon>Bacilli</taxon>
        <taxon>Bacillales</taxon>
        <taxon>Caryophanaceae</taxon>
        <taxon>Planococcus</taxon>
    </lineage>
</organism>
<dbReference type="EMBL" id="CP016543">
    <property type="protein sequence ID" value="ANU23092.1"/>
    <property type="molecule type" value="Genomic_DNA"/>
</dbReference>
<evidence type="ECO:0008006" key="4">
    <source>
        <dbReference type="Google" id="ProtNLM"/>
    </source>
</evidence>
<dbReference type="AlphaFoldDB" id="A0A1C7EIB2"/>
<dbReference type="OrthoDB" id="2973818at2"/>
<dbReference type="Proteomes" id="UP000092495">
    <property type="component" value="Chromosome"/>
</dbReference>
<sequence>MVAPQQTSSVSNYSSVVKASLIGSTVAGILFGIYMQIMGMIPMIASMVGSDSLVLGWIMHMMISWIFGLGYGAMTLFSSRYYVLGVIHGVLIWIIGPLLVMPIMMGMGPMFGQMFASDQLMSLVTHLAFSLILAVVFSKLVHKHA</sequence>
<name>A0A1C7EIB2_9BACL</name>
<proteinExistence type="predicted"/>
<keyword evidence="3" id="KW-1185">Reference proteome</keyword>
<feature type="transmembrane region" description="Helical" evidence="1">
    <location>
        <begin position="54"/>
        <end position="74"/>
    </location>
</feature>
<accession>A0A1C7EIB2</accession>
<gene>
    <name evidence="2" type="ORF">BCM40_06810</name>
</gene>
<feature type="transmembrane region" description="Helical" evidence="1">
    <location>
        <begin position="120"/>
        <end position="141"/>
    </location>
</feature>
<dbReference type="RefSeq" id="WP_065526141.1">
    <property type="nucleotide sequence ID" value="NZ_CP016543.2"/>
</dbReference>
<feature type="transmembrane region" description="Helical" evidence="1">
    <location>
        <begin position="81"/>
        <end position="100"/>
    </location>
</feature>
<dbReference type="KEGG" id="pdg:BCM40_06810"/>
<dbReference type="STRING" id="414778.BCM40_06810"/>